<reference evidence="2" key="1">
    <citation type="submission" date="2020-10" db="EMBL/GenBank/DDBJ databases">
        <authorList>
            <person name="Gilroy R."/>
        </authorList>
    </citation>
    <scope>NUCLEOTIDE SEQUENCE</scope>
    <source>
        <strain evidence="2">ChiW16-3235</strain>
    </source>
</reference>
<dbReference type="Proteomes" id="UP000823913">
    <property type="component" value="Unassembled WGS sequence"/>
</dbReference>
<evidence type="ECO:0008006" key="4">
    <source>
        <dbReference type="Google" id="ProtNLM"/>
    </source>
</evidence>
<proteinExistence type="predicted"/>
<dbReference type="AlphaFoldDB" id="A0A9D1J921"/>
<accession>A0A9D1J921</accession>
<feature type="signal peptide" evidence="1">
    <location>
        <begin position="1"/>
        <end position="22"/>
    </location>
</feature>
<evidence type="ECO:0000313" key="2">
    <source>
        <dbReference type="EMBL" id="HIR66517.1"/>
    </source>
</evidence>
<name>A0A9D1J921_9FIRM</name>
<gene>
    <name evidence="2" type="ORF">IAB94_00540</name>
</gene>
<dbReference type="EMBL" id="DVHK01000011">
    <property type="protein sequence ID" value="HIR66517.1"/>
    <property type="molecule type" value="Genomic_DNA"/>
</dbReference>
<sequence length="363" mass="38603">MKVKGIATAVMSAALALCCFLAAGCGSPSPELEGAEGLTCSETYGGALSDKSYQTPDAAISAYISDEINPSASVTDSRKLRDLSQDEISALPLTAELKNSLTAAEEYTVTYSQPAATFDAAAGGSSRNVLLLTTGGGVYYLDPLPATGQELSKSYFESACGLDNYRNCTMTMTENVTATVDNVSSTSTVVMTMKIADGKCLMEMSYNIPGETPNEAYICMEDGANGFNAYISEDISSGWTQIDTPIDLGNGEIIDDFDDVLVVCDYDYTELQKTDTGFTIRQEYFSDVVNQTIAAIAAGYDDVSVTSSDIFFYVAGGTLVRTYVNIAFDCSMSYLGESYACNINSEAVLNVTDFGTTVVEVTL</sequence>
<dbReference type="PROSITE" id="PS51257">
    <property type="entry name" value="PROKAR_LIPOPROTEIN"/>
    <property type="match status" value="1"/>
</dbReference>
<comment type="caution">
    <text evidence="2">The sequence shown here is derived from an EMBL/GenBank/DDBJ whole genome shotgun (WGS) entry which is preliminary data.</text>
</comment>
<evidence type="ECO:0000256" key="1">
    <source>
        <dbReference type="SAM" id="SignalP"/>
    </source>
</evidence>
<evidence type="ECO:0000313" key="3">
    <source>
        <dbReference type="Proteomes" id="UP000823913"/>
    </source>
</evidence>
<protein>
    <recommendedName>
        <fullName evidence="4">Lipoprotein</fullName>
    </recommendedName>
</protein>
<keyword evidence="1" id="KW-0732">Signal</keyword>
<reference evidence="2" key="2">
    <citation type="journal article" date="2021" name="PeerJ">
        <title>Extensive microbial diversity within the chicken gut microbiome revealed by metagenomics and culture.</title>
        <authorList>
            <person name="Gilroy R."/>
            <person name="Ravi A."/>
            <person name="Getino M."/>
            <person name="Pursley I."/>
            <person name="Horton D.L."/>
            <person name="Alikhan N.F."/>
            <person name="Baker D."/>
            <person name="Gharbi K."/>
            <person name="Hall N."/>
            <person name="Watson M."/>
            <person name="Adriaenssens E.M."/>
            <person name="Foster-Nyarko E."/>
            <person name="Jarju S."/>
            <person name="Secka A."/>
            <person name="Antonio M."/>
            <person name="Oren A."/>
            <person name="Chaudhuri R.R."/>
            <person name="La Ragione R."/>
            <person name="Hildebrand F."/>
            <person name="Pallen M.J."/>
        </authorList>
    </citation>
    <scope>NUCLEOTIDE SEQUENCE</scope>
    <source>
        <strain evidence="2">ChiW16-3235</strain>
    </source>
</reference>
<feature type="chain" id="PRO_5038867583" description="Lipoprotein" evidence="1">
    <location>
        <begin position="23"/>
        <end position="363"/>
    </location>
</feature>
<organism evidence="2 3">
    <name type="scientific">Candidatus Coproplasma avicola</name>
    <dbReference type="NCBI Taxonomy" id="2840744"/>
    <lineage>
        <taxon>Bacteria</taxon>
        <taxon>Bacillati</taxon>
        <taxon>Bacillota</taxon>
        <taxon>Clostridia</taxon>
        <taxon>Eubacteriales</taxon>
        <taxon>Candidatus Coproplasma</taxon>
    </lineage>
</organism>